<evidence type="ECO:0000256" key="6">
    <source>
        <dbReference type="ARBA" id="ARBA00022989"/>
    </source>
</evidence>
<evidence type="ECO:0000256" key="8">
    <source>
        <dbReference type="ARBA" id="ARBA00023136"/>
    </source>
</evidence>
<proteinExistence type="inferred from homology"/>
<protein>
    <recommendedName>
        <fullName evidence="9">H(+)/Pi cotransporter</fullName>
    </recommendedName>
</protein>
<keyword evidence="4 11" id="KW-0479">Metal-binding</keyword>
<keyword evidence="17" id="KW-1185">Reference proteome</keyword>
<dbReference type="InterPro" id="IPR036259">
    <property type="entry name" value="MFS_trans_sf"/>
</dbReference>
<keyword evidence="7 11" id="KW-0408">Iron</keyword>
<evidence type="ECO:0000256" key="12">
    <source>
        <dbReference type="SAM" id="MobiDB-lite"/>
    </source>
</evidence>
<dbReference type="InterPro" id="IPR005828">
    <property type="entry name" value="MFS_sugar_transport-like"/>
</dbReference>
<keyword evidence="2" id="KW-0813">Transport</keyword>
<dbReference type="Proteomes" id="UP000636709">
    <property type="component" value="Unassembled WGS sequence"/>
</dbReference>
<reference evidence="16" key="1">
    <citation type="submission" date="2020-07" db="EMBL/GenBank/DDBJ databases">
        <title>Genome sequence and genetic diversity analysis of an under-domesticated orphan crop, white fonio (Digitaria exilis).</title>
        <authorList>
            <person name="Bennetzen J.L."/>
            <person name="Chen S."/>
            <person name="Ma X."/>
            <person name="Wang X."/>
            <person name="Yssel A.E.J."/>
            <person name="Chaluvadi S.R."/>
            <person name="Johnson M."/>
            <person name="Gangashetty P."/>
            <person name="Hamidou F."/>
            <person name="Sanogo M.D."/>
            <person name="Zwaenepoel A."/>
            <person name="Wallace J."/>
            <person name="Van De Peer Y."/>
            <person name="Van Deynze A."/>
        </authorList>
    </citation>
    <scope>NUCLEOTIDE SEQUENCE</scope>
    <source>
        <tissue evidence="16">Leaves</tissue>
    </source>
</reference>
<keyword evidence="6 13" id="KW-1133">Transmembrane helix</keyword>
<evidence type="ECO:0000259" key="14">
    <source>
        <dbReference type="PROSITE" id="PS50850"/>
    </source>
</evidence>
<keyword evidence="5" id="KW-0769">Symport</keyword>
<evidence type="ECO:0000256" key="3">
    <source>
        <dbReference type="ARBA" id="ARBA00022692"/>
    </source>
</evidence>
<evidence type="ECO:0000256" key="4">
    <source>
        <dbReference type="ARBA" id="ARBA00022723"/>
    </source>
</evidence>
<dbReference type="InterPro" id="IPR020846">
    <property type="entry name" value="MFS_dom"/>
</dbReference>
<feature type="compositionally biased region" description="Acidic residues" evidence="12">
    <location>
        <begin position="614"/>
        <end position="628"/>
    </location>
</feature>
<comment type="caution">
    <text evidence="16">The sequence shown here is derived from an EMBL/GenBank/DDBJ whole genome shotgun (WGS) entry which is preliminary data.</text>
</comment>
<feature type="transmembrane region" description="Helical" evidence="13">
    <location>
        <begin position="229"/>
        <end position="248"/>
    </location>
</feature>
<dbReference type="GO" id="GO:0009055">
    <property type="term" value="F:electron transfer activity"/>
    <property type="evidence" value="ECO:0007669"/>
    <property type="project" value="InterPro"/>
</dbReference>
<dbReference type="PROSITE" id="PS51007">
    <property type="entry name" value="CYTC"/>
    <property type="match status" value="1"/>
</dbReference>
<evidence type="ECO:0000256" key="13">
    <source>
        <dbReference type="SAM" id="Phobius"/>
    </source>
</evidence>
<keyword evidence="3 13" id="KW-0812">Transmembrane</keyword>
<feature type="transmembrane region" description="Helical" evidence="13">
    <location>
        <begin position="148"/>
        <end position="169"/>
    </location>
</feature>
<feature type="transmembrane region" description="Helical" evidence="13">
    <location>
        <begin position="533"/>
        <end position="552"/>
    </location>
</feature>
<evidence type="ECO:0000256" key="11">
    <source>
        <dbReference type="PROSITE-ProRule" id="PRU00433"/>
    </source>
</evidence>
<keyword evidence="8 13" id="KW-0472">Membrane</keyword>
<evidence type="ECO:0000313" key="16">
    <source>
        <dbReference type="EMBL" id="KAF8701439.1"/>
    </source>
</evidence>
<feature type="region of interest" description="Disordered" evidence="12">
    <location>
        <begin position="596"/>
        <end position="650"/>
    </location>
</feature>
<accession>A0A835EKL8</accession>
<organism evidence="16 17">
    <name type="scientific">Digitaria exilis</name>
    <dbReference type="NCBI Taxonomy" id="1010633"/>
    <lineage>
        <taxon>Eukaryota</taxon>
        <taxon>Viridiplantae</taxon>
        <taxon>Streptophyta</taxon>
        <taxon>Embryophyta</taxon>
        <taxon>Tracheophyta</taxon>
        <taxon>Spermatophyta</taxon>
        <taxon>Magnoliopsida</taxon>
        <taxon>Liliopsida</taxon>
        <taxon>Poales</taxon>
        <taxon>Poaceae</taxon>
        <taxon>PACMAD clade</taxon>
        <taxon>Panicoideae</taxon>
        <taxon>Panicodae</taxon>
        <taxon>Paniceae</taxon>
        <taxon>Anthephorinae</taxon>
        <taxon>Digitaria</taxon>
    </lineage>
</organism>
<dbReference type="GO" id="GO:0046872">
    <property type="term" value="F:metal ion binding"/>
    <property type="evidence" value="ECO:0007669"/>
    <property type="project" value="UniProtKB-KW"/>
</dbReference>
<dbReference type="AlphaFoldDB" id="A0A835EKL8"/>
<evidence type="ECO:0000256" key="1">
    <source>
        <dbReference type="ARBA" id="ARBA00004141"/>
    </source>
</evidence>
<evidence type="ECO:0000256" key="2">
    <source>
        <dbReference type="ARBA" id="ARBA00022592"/>
    </source>
</evidence>
<comment type="subcellular location">
    <subcellularLocation>
        <location evidence="1">Membrane</location>
        <topology evidence="1">Multi-pass membrane protein</topology>
    </subcellularLocation>
</comment>
<keyword evidence="11" id="KW-0349">Heme</keyword>
<dbReference type="InterPro" id="IPR009056">
    <property type="entry name" value="Cyt_c-like_dom"/>
</dbReference>
<dbReference type="EMBL" id="JACEFO010001807">
    <property type="protein sequence ID" value="KAF8701439.1"/>
    <property type="molecule type" value="Genomic_DNA"/>
</dbReference>
<evidence type="ECO:0000259" key="15">
    <source>
        <dbReference type="PROSITE" id="PS51007"/>
    </source>
</evidence>
<evidence type="ECO:0000256" key="9">
    <source>
        <dbReference type="ARBA" id="ARBA00032043"/>
    </source>
</evidence>
<feature type="transmembrane region" description="Helical" evidence="13">
    <location>
        <begin position="260"/>
        <end position="280"/>
    </location>
</feature>
<feature type="domain" description="Major facilitator superfamily (MFS) profile" evidence="14">
    <location>
        <begin position="148"/>
        <end position="590"/>
    </location>
</feature>
<feature type="transmembrane region" description="Helical" evidence="13">
    <location>
        <begin position="496"/>
        <end position="521"/>
    </location>
</feature>
<dbReference type="CDD" id="cd17364">
    <property type="entry name" value="MFS_PhT"/>
    <property type="match status" value="1"/>
</dbReference>
<dbReference type="GO" id="GO:0006817">
    <property type="term" value="P:phosphate ion transport"/>
    <property type="evidence" value="ECO:0007669"/>
    <property type="project" value="UniProtKB-KW"/>
</dbReference>
<evidence type="ECO:0000256" key="7">
    <source>
        <dbReference type="ARBA" id="ARBA00023004"/>
    </source>
</evidence>
<evidence type="ECO:0000256" key="5">
    <source>
        <dbReference type="ARBA" id="ARBA00022847"/>
    </source>
</evidence>
<feature type="domain" description="Cytochrome c" evidence="15">
    <location>
        <begin position="516"/>
        <end position="650"/>
    </location>
</feature>
<dbReference type="Pfam" id="PF00083">
    <property type="entry name" value="Sugar_tr"/>
    <property type="match status" value="2"/>
</dbReference>
<dbReference type="OrthoDB" id="433512at2759"/>
<dbReference type="PROSITE" id="PS50850">
    <property type="entry name" value="MFS"/>
    <property type="match status" value="1"/>
</dbReference>
<dbReference type="PANTHER" id="PTHR24064">
    <property type="entry name" value="SOLUTE CARRIER FAMILY 22 MEMBER"/>
    <property type="match status" value="1"/>
</dbReference>
<evidence type="ECO:0000256" key="10">
    <source>
        <dbReference type="ARBA" id="ARBA00044504"/>
    </source>
</evidence>
<feature type="transmembrane region" description="Helical" evidence="13">
    <location>
        <begin position="564"/>
        <end position="585"/>
    </location>
</feature>
<feature type="transmembrane region" description="Helical" evidence="13">
    <location>
        <begin position="292"/>
        <end position="315"/>
    </location>
</feature>
<sequence>MLLERQEPLMVFRTKIFKRCCHDIVLSNVEAYTLDCVVVEFSSPELLVTAGQTPYSRGAAKAYDHNLGRDSAVRPPVIGSHTAWHIARSAIGPSRSNRMYRRLIGFKPFSVINTRTGRNSDSARGGPPEPCRAGGAGLWRTQMYHLKAIAIAGMGFFTGAYDLFCISTVSKLLGRLYFQFQYDEENPHRPTGRQPVAVEDMVIGVALVGTFMEQLVFGYLGDKLGRKRVYGITLTLMASCAVGSALSFGSTEKSVLGTLYFFRFWLGFGIGGEYPLSATIMCEYANKRTRGAFMGIGIVFAGLVSMVVSAIFLHYNPAPAWREDRKRARLVPGARDAVLADEVAGDGEVHGLVEGDGKQAAMDMQAVLDVPIAGEQEKISRYRAANDYPLLSCEFTRRHGLHLVGTSTTWFLLEITFYCLNLTQKDVFLAIRLTSRPENLNALREVFQISRAMFLVALLGTCPATGSPRQIQLIGFFMMSVFLLAMGVMHGNHNRVLFALLHALTLFFASFGPNCTTFVLAAELFPARLCSTCHAISAASGMAGAITTAYAVQNLNLTGSMITIKKAIIMLAITNFLGFFMTFLIPETMGRSLEEISGEDDNASISADAAEMKEDVEEEEDPPVDYDDMTMASTPTSMPASDAPMDEDDV</sequence>
<dbReference type="GO" id="GO:0020037">
    <property type="term" value="F:heme binding"/>
    <property type="evidence" value="ECO:0007669"/>
    <property type="project" value="InterPro"/>
</dbReference>
<dbReference type="GO" id="GO:0015293">
    <property type="term" value="F:symporter activity"/>
    <property type="evidence" value="ECO:0007669"/>
    <property type="project" value="UniProtKB-KW"/>
</dbReference>
<feature type="transmembrane region" description="Helical" evidence="13">
    <location>
        <begin position="473"/>
        <end position="490"/>
    </location>
</feature>
<name>A0A835EKL8_9POAL</name>
<keyword evidence="2" id="KW-0592">Phosphate transport</keyword>
<dbReference type="Gene3D" id="1.20.1250.20">
    <property type="entry name" value="MFS general substrate transporter like domains"/>
    <property type="match status" value="2"/>
</dbReference>
<dbReference type="GO" id="GO:0016020">
    <property type="term" value="C:membrane"/>
    <property type="evidence" value="ECO:0007669"/>
    <property type="project" value="UniProtKB-SubCell"/>
</dbReference>
<comment type="similarity">
    <text evidence="10">Belongs to the major facilitator superfamily. Phosphate:H(+) symporter (TC 2.A.1.9) family.</text>
</comment>
<dbReference type="SUPFAM" id="SSF103473">
    <property type="entry name" value="MFS general substrate transporter"/>
    <property type="match status" value="1"/>
</dbReference>
<evidence type="ECO:0000313" key="17">
    <source>
        <dbReference type="Proteomes" id="UP000636709"/>
    </source>
</evidence>
<feature type="transmembrane region" description="Helical" evidence="13">
    <location>
        <begin position="201"/>
        <end position="220"/>
    </location>
</feature>
<gene>
    <name evidence="16" type="ORF">HU200_033604</name>
</gene>